<keyword evidence="7" id="KW-1185">Reference proteome</keyword>
<dbReference type="CDD" id="cd00063">
    <property type="entry name" value="FN3"/>
    <property type="match status" value="5"/>
</dbReference>
<proteinExistence type="predicted"/>
<accession>A0A919JQ09</accession>
<dbReference type="InterPro" id="IPR003961">
    <property type="entry name" value="FN3_dom"/>
</dbReference>
<evidence type="ECO:0000256" key="4">
    <source>
        <dbReference type="SAM" id="SignalP"/>
    </source>
</evidence>
<gene>
    <name evidence="6" type="ORF">Ari01nite_04810</name>
</gene>
<comment type="caution">
    <text evidence="6">The sequence shown here is derived from an EMBL/GenBank/DDBJ whole genome shotgun (WGS) entry which is preliminary data.</text>
</comment>
<feature type="domain" description="Fibronectin type-III" evidence="5">
    <location>
        <begin position="1232"/>
        <end position="1326"/>
    </location>
</feature>
<dbReference type="PANTHER" id="PTHR13817:SF73">
    <property type="entry name" value="FIBRONECTIN TYPE-III DOMAIN-CONTAINING PROTEIN"/>
    <property type="match status" value="1"/>
</dbReference>
<protein>
    <recommendedName>
        <fullName evidence="5">Fibronectin type-III domain-containing protein</fullName>
    </recommendedName>
</protein>
<dbReference type="SMART" id="SM00060">
    <property type="entry name" value="FN3"/>
    <property type="match status" value="5"/>
</dbReference>
<sequence length="1687" mass="171552">MIQLVVLVLLMGAGVVAVGAVQATPARADVQPAGGQYHPVTPARIVSAASVAGGATYTFNPLGKGGLPGTGVSAVSLNLTVVNGGTGSGVIIAYPAGTTRPPTSTTNYAASMTAANAVIVSLGPDGQVSVLNTGTSAGTVTLHIDVAGWYAAAGAVLPGSAFVPVTPARIVAAVAVTPAAPLAVAPLGQAGIPTANVSAVVAHVTVTSATPGNLTAYPDGATRPGTPQLYWPTTGPFTTQVTALLGTGGRFRAHVTQNATVTVDVVGYFRTAEADTPGTSFVGVTQARALNGVIVPATTTSTYPLAGANGIPATGVTAVAFNLTADDQGAAGAVSAWAADVPRPVARQLSYRVGVHAATLQVSKLSPDGRISIYNSGSMPVRLLLDVVGYYRPATAPAAPAGVTALPDDGGATVSWSAPGDGGAAITQYQVTASPGGATATTADTSVRVGGLTNGTAYTFTVKAVNAVGTSAASAPSAAVTPVPPAAPGPAFVTDVIPRDGGATVSWSPPPSGAGTVTAYLLKATPGTVSRQVGGDLSSAVLTGLSNGTEYRVTVTAINGAGTGQPSGPSNVFVPVAAEVPLRPPVTAVIALNQRVDLQWVAPLDGGADITGYRVTVHPGARVITVPAGTTVTSVTGLTNGTATTFAVAAVNKAGTGPAETVTATPVAARVPAAPTDLRVTVPAGGQLTAEWTPPVDTGTGPVTGYTVTAAPGGASVTVAATATSATLTGLAAATGYTLTVRATSAAGAGLTATSAAATKPAVTVRDAVVVLTAASLATLHLVRENGQLIFMQPPAQVTGLTVGAIVVVTESAAAPQGFQGRVTGLTNRSGTVTVNTVPASLTEAVTNGGFALSTRLSTADVASFTPLSPGVRLAEPTIGGKTARQGAAVADPTEPRSEVPDVTLRDGKVIVELESVPKSDERGRGGNVRVQLELDPSWDAYGHITNGEAAFRVALEADTETQVVGKVGYVRGYDKEWQLGRFKLACIRFMLGRLPVKACAELVYTAKIAVTASGGAAISVTYSRSVMAGVDVGTGGVVPVGSSTRNAGADPAPTVRPFGSAKLNVDVPAALRMFFNSLGGPAVTVTPNIEFFADTTEDPYWWELRGGVRVSVSLEHERFFGSDGELGSKDVVNLYDPLLHAPGKFSGLTIVPEDPQGAPNQPVDLDVTIVSYPADLVVRWMVVWGPGTIDSVTGVYTSPTSGAAEIKAYSLPTGTQPLLEATIGVLIGGGTPSAPRGVIAEPAPFGALVTWQPPDHLNGLFLQGYVVTTDPSTSSVYVSALQDRKATMRGLKLGVDYKIKVQAINSAGNSPPAAWPSLLRPTDASFPPLGGAPSNVATGDPLAGWVPQGVNPVLSRDGRYVFFALTPSSPLAPLEMAGQHGGQFLVRRDLITGWIDLVSREADGYTPTTVGQHISVDGSGTVVSYVATPRTQPVTVLVNNLATNTVSSVVTGSFSPVAGGGGYRLSANGQYLVLLVGNSSGLQVIYRYDLINRTNIVVSRCWIAYVCPPNTGIWDMPDISADGRYVRVVEQVPVPGSDSFRLQNILYDTQTGGVRTLYPDQQDSADTRVFISAISADTSTIGGNTRWLAGTPKGAFVKRSLTANLATSDIVYSVGQGGQMIQEFSYDGRSAIILDWAANGVTLDVSAWRGTSIGLAGRARHASLSGDGRTVVWLRHDIPGIWVQRL</sequence>
<dbReference type="Pfam" id="PF00041">
    <property type="entry name" value="fn3"/>
    <property type="match status" value="5"/>
</dbReference>
<dbReference type="InterPro" id="IPR013783">
    <property type="entry name" value="Ig-like_fold"/>
</dbReference>
<feature type="domain" description="Fibronectin type-III" evidence="5">
    <location>
        <begin position="487"/>
        <end position="577"/>
    </location>
</feature>
<feature type="domain" description="Fibronectin type-III" evidence="5">
    <location>
        <begin position="674"/>
        <end position="763"/>
    </location>
</feature>
<evidence type="ECO:0000313" key="7">
    <source>
        <dbReference type="Proteomes" id="UP000636960"/>
    </source>
</evidence>
<feature type="domain" description="Fibronectin type-III" evidence="5">
    <location>
        <begin position="580"/>
        <end position="672"/>
    </location>
</feature>
<name>A0A919JQ09_9ACTN</name>
<feature type="domain" description="Fibronectin type-III" evidence="5">
    <location>
        <begin position="396"/>
        <end position="486"/>
    </location>
</feature>
<dbReference type="InterPro" id="IPR036116">
    <property type="entry name" value="FN3_sf"/>
</dbReference>
<keyword evidence="1" id="KW-0677">Repeat</keyword>
<keyword evidence="4" id="KW-0732">Signal</keyword>
<dbReference type="GO" id="GO:0000272">
    <property type="term" value="P:polysaccharide catabolic process"/>
    <property type="evidence" value="ECO:0007669"/>
    <property type="project" value="UniProtKB-KW"/>
</dbReference>
<organism evidence="6 7">
    <name type="scientific">Paractinoplanes rishiriensis</name>
    <dbReference type="NCBI Taxonomy" id="1050105"/>
    <lineage>
        <taxon>Bacteria</taxon>
        <taxon>Bacillati</taxon>
        <taxon>Actinomycetota</taxon>
        <taxon>Actinomycetes</taxon>
        <taxon>Micromonosporales</taxon>
        <taxon>Micromonosporaceae</taxon>
        <taxon>Paractinoplanes</taxon>
    </lineage>
</organism>
<dbReference type="PROSITE" id="PS50853">
    <property type="entry name" value="FN3"/>
    <property type="match status" value="5"/>
</dbReference>
<evidence type="ECO:0000256" key="2">
    <source>
        <dbReference type="ARBA" id="ARBA00023295"/>
    </source>
</evidence>
<keyword evidence="2" id="KW-0326">Glycosidase</keyword>
<dbReference type="EMBL" id="BOMV01000005">
    <property type="protein sequence ID" value="GIE93016.1"/>
    <property type="molecule type" value="Genomic_DNA"/>
</dbReference>
<keyword evidence="2" id="KW-0378">Hydrolase</keyword>
<evidence type="ECO:0000259" key="5">
    <source>
        <dbReference type="PROSITE" id="PS50853"/>
    </source>
</evidence>
<reference evidence="6" key="1">
    <citation type="submission" date="2021-01" db="EMBL/GenBank/DDBJ databases">
        <title>Whole genome shotgun sequence of Actinoplanes rishiriensis NBRC 108556.</title>
        <authorList>
            <person name="Komaki H."/>
            <person name="Tamura T."/>
        </authorList>
    </citation>
    <scope>NUCLEOTIDE SEQUENCE</scope>
    <source>
        <strain evidence="6">NBRC 108556</strain>
    </source>
</reference>
<evidence type="ECO:0000313" key="6">
    <source>
        <dbReference type="EMBL" id="GIE93016.1"/>
    </source>
</evidence>
<dbReference type="InterPro" id="IPR050964">
    <property type="entry name" value="Striated_Muscle_Regulatory"/>
</dbReference>
<keyword evidence="3" id="KW-0624">Polysaccharide degradation</keyword>
<feature type="chain" id="PRO_5037978290" description="Fibronectin type-III domain-containing protein" evidence="4">
    <location>
        <begin position="29"/>
        <end position="1687"/>
    </location>
</feature>
<dbReference type="Proteomes" id="UP000636960">
    <property type="component" value="Unassembled WGS sequence"/>
</dbReference>
<keyword evidence="3" id="KW-0119">Carbohydrate metabolism</keyword>
<dbReference type="SUPFAM" id="SSF49265">
    <property type="entry name" value="Fibronectin type III"/>
    <property type="match status" value="3"/>
</dbReference>
<dbReference type="GO" id="GO:0016798">
    <property type="term" value="F:hydrolase activity, acting on glycosyl bonds"/>
    <property type="evidence" value="ECO:0007669"/>
    <property type="project" value="UniProtKB-KW"/>
</dbReference>
<evidence type="ECO:0000256" key="1">
    <source>
        <dbReference type="ARBA" id="ARBA00022737"/>
    </source>
</evidence>
<dbReference type="Gene3D" id="2.60.40.10">
    <property type="entry name" value="Immunoglobulins"/>
    <property type="match status" value="5"/>
</dbReference>
<feature type="signal peptide" evidence="4">
    <location>
        <begin position="1"/>
        <end position="28"/>
    </location>
</feature>
<dbReference type="PANTHER" id="PTHR13817">
    <property type="entry name" value="TITIN"/>
    <property type="match status" value="1"/>
</dbReference>
<evidence type="ECO:0000256" key="3">
    <source>
        <dbReference type="ARBA" id="ARBA00023326"/>
    </source>
</evidence>